<dbReference type="SUPFAM" id="SSF52821">
    <property type="entry name" value="Rhodanese/Cell cycle control phosphatase"/>
    <property type="match status" value="1"/>
</dbReference>
<dbReference type="InterPro" id="IPR052367">
    <property type="entry name" value="Thiosulfate_ST/Rhodanese-like"/>
</dbReference>
<reference evidence="2" key="1">
    <citation type="submission" date="2019-08" db="EMBL/GenBank/DDBJ databases">
        <authorList>
            <person name="Kucharzyk K."/>
            <person name="Murdoch R.W."/>
            <person name="Higgins S."/>
            <person name="Loffler F."/>
        </authorList>
    </citation>
    <scope>NUCLEOTIDE SEQUENCE</scope>
</reference>
<dbReference type="CDD" id="cd00158">
    <property type="entry name" value="RHOD"/>
    <property type="match status" value="1"/>
</dbReference>
<dbReference type="PANTHER" id="PTHR45431:SF3">
    <property type="entry name" value="RHODANESE-LIKE DOMAIN-CONTAINING PROTEIN 15, CHLOROPLASTIC"/>
    <property type="match status" value="1"/>
</dbReference>
<organism evidence="2">
    <name type="scientific">bioreactor metagenome</name>
    <dbReference type="NCBI Taxonomy" id="1076179"/>
    <lineage>
        <taxon>unclassified sequences</taxon>
        <taxon>metagenomes</taxon>
        <taxon>ecological metagenomes</taxon>
    </lineage>
</organism>
<dbReference type="PANTHER" id="PTHR45431">
    <property type="entry name" value="RHODANESE-LIKE DOMAIN-CONTAINING PROTEIN 15, CHLOROPLASTIC"/>
    <property type="match status" value="1"/>
</dbReference>
<dbReference type="SMART" id="SM00450">
    <property type="entry name" value="RHOD"/>
    <property type="match status" value="1"/>
</dbReference>
<dbReference type="GO" id="GO:0004792">
    <property type="term" value="F:thiosulfate-cyanide sulfurtransferase activity"/>
    <property type="evidence" value="ECO:0007669"/>
    <property type="project" value="UniProtKB-EC"/>
</dbReference>
<dbReference type="EMBL" id="VSSQ01046281">
    <property type="protein sequence ID" value="MPN00249.1"/>
    <property type="molecule type" value="Genomic_DNA"/>
</dbReference>
<proteinExistence type="predicted"/>
<name>A0A645EGH8_9ZZZZ</name>
<evidence type="ECO:0000313" key="2">
    <source>
        <dbReference type="EMBL" id="MPN00249.1"/>
    </source>
</evidence>
<sequence length="139" mass="15058">MSKILSIALIVLSLLLFVTCKNQNAASAGQTESKSGPVYTKISAQEAKQMMDEMPSITVVDVRTRQEFEAGHIEGALNIPNEIIGTSKVEGLPDLDATILLYCRSGARSSQAARKLIALGYTNIIDFGGIINWPYEVVQ</sequence>
<dbReference type="InterPro" id="IPR036873">
    <property type="entry name" value="Rhodanese-like_dom_sf"/>
</dbReference>
<protein>
    <submittedName>
        <fullName evidence="2">Thiosulfate sulfurtransferase GlpE</fullName>
        <ecNumber evidence="2">2.8.1.1</ecNumber>
    </submittedName>
</protein>
<feature type="domain" description="Rhodanese" evidence="1">
    <location>
        <begin position="53"/>
        <end position="139"/>
    </location>
</feature>
<comment type="caution">
    <text evidence="2">The sequence shown here is derived from an EMBL/GenBank/DDBJ whole genome shotgun (WGS) entry which is preliminary data.</text>
</comment>
<dbReference type="Pfam" id="PF00581">
    <property type="entry name" value="Rhodanese"/>
    <property type="match status" value="1"/>
</dbReference>
<dbReference type="AlphaFoldDB" id="A0A645EGH8"/>
<keyword evidence="2" id="KW-0808">Transferase</keyword>
<dbReference type="PROSITE" id="PS50206">
    <property type="entry name" value="RHODANESE_3"/>
    <property type="match status" value="1"/>
</dbReference>
<dbReference type="InterPro" id="IPR001763">
    <property type="entry name" value="Rhodanese-like_dom"/>
</dbReference>
<dbReference type="Gene3D" id="3.40.250.10">
    <property type="entry name" value="Rhodanese-like domain"/>
    <property type="match status" value="1"/>
</dbReference>
<dbReference type="EC" id="2.8.1.1" evidence="2"/>
<gene>
    <name evidence="2" type="primary">glpE_39</name>
    <name evidence="2" type="ORF">SDC9_147443</name>
</gene>
<evidence type="ECO:0000259" key="1">
    <source>
        <dbReference type="PROSITE" id="PS50206"/>
    </source>
</evidence>
<accession>A0A645EGH8</accession>